<dbReference type="EMBL" id="CAJOBI010060588">
    <property type="protein sequence ID" value="CAF4413501.1"/>
    <property type="molecule type" value="Genomic_DNA"/>
</dbReference>
<dbReference type="EMBL" id="CAJOBJ010065012">
    <property type="protein sequence ID" value="CAF4434677.1"/>
    <property type="molecule type" value="Genomic_DNA"/>
</dbReference>
<evidence type="ECO:0000313" key="2">
    <source>
        <dbReference type="EMBL" id="CAF4310094.1"/>
    </source>
</evidence>
<reference evidence="5" key="1">
    <citation type="submission" date="2021-02" db="EMBL/GenBank/DDBJ databases">
        <authorList>
            <person name="Nowell W R."/>
        </authorList>
    </citation>
    <scope>NUCLEOTIDE SEQUENCE</scope>
</reference>
<evidence type="ECO:0000313" key="3">
    <source>
        <dbReference type="EMBL" id="CAF4413501.1"/>
    </source>
</evidence>
<protein>
    <submittedName>
        <fullName evidence="5">Uncharacterized protein</fullName>
    </submittedName>
</protein>
<accession>A0A8S2WGA6</accession>
<dbReference type="EMBL" id="CAJOBH010037178">
    <property type="protein sequence ID" value="CAF4308880.1"/>
    <property type="molecule type" value="Genomic_DNA"/>
</dbReference>
<evidence type="ECO:0000313" key="4">
    <source>
        <dbReference type="EMBL" id="CAF4414773.1"/>
    </source>
</evidence>
<name>A0A8S2WGA6_9BILA</name>
<sequence>MNLSEELENIHSYIFTTTGLPIPSSDIPTKKQQLTNSNNKIIDSSINEHILDIVQEQTKQLKQSFNKVLDNVKLKEQSS</sequence>
<dbReference type="EMBL" id="CAJOBI010060879">
    <property type="protein sequence ID" value="CAF4414773.1"/>
    <property type="molecule type" value="Genomic_DNA"/>
</dbReference>
<organism evidence="5 7">
    <name type="scientific">Rotaria magnacalcarata</name>
    <dbReference type="NCBI Taxonomy" id="392030"/>
    <lineage>
        <taxon>Eukaryota</taxon>
        <taxon>Metazoa</taxon>
        <taxon>Spiralia</taxon>
        <taxon>Gnathifera</taxon>
        <taxon>Rotifera</taxon>
        <taxon>Eurotatoria</taxon>
        <taxon>Bdelloidea</taxon>
        <taxon>Philodinida</taxon>
        <taxon>Philodinidae</taxon>
        <taxon>Rotaria</taxon>
    </lineage>
</organism>
<proteinExistence type="predicted"/>
<evidence type="ECO:0000313" key="7">
    <source>
        <dbReference type="Proteomes" id="UP000681720"/>
    </source>
</evidence>
<dbReference type="Proteomes" id="UP000681967">
    <property type="component" value="Unassembled WGS sequence"/>
</dbReference>
<comment type="caution">
    <text evidence="5">The sequence shown here is derived from an EMBL/GenBank/DDBJ whole genome shotgun (WGS) entry which is preliminary data.</text>
</comment>
<dbReference type="Proteomes" id="UP000681720">
    <property type="component" value="Unassembled WGS sequence"/>
</dbReference>
<dbReference type="EMBL" id="CAJOBH010037404">
    <property type="protein sequence ID" value="CAF4310094.1"/>
    <property type="molecule type" value="Genomic_DNA"/>
</dbReference>
<dbReference type="Proteomes" id="UP000676336">
    <property type="component" value="Unassembled WGS sequence"/>
</dbReference>
<evidence type="ECO:0000313" key="1">
    <source>
        <dbReference type="EMBL" id="CAF4308880.1"/>
    </source>
</evidence>
<evidence type="ECO:0000313" key="5">
    <source>
        <dbReference type="EMBL" id="CAF4433915.1"/>
    </source>
</evidence>
<feature type="non-terminal residue" evidence="5">
    <location>
        <position position="79"/>
    </location>
</feature>
<dbReference type="AlphaFoldDB" id="A0A8S2WGA6"/>
<gene>
    <name evidence="1" type="ORF">BYL167_LOCUS27792</name>
    <name evidence="2" type="ORF">BYL167_LOCUS27840</name>
    <name evidence="5" type="ORF">GIL414_LOCUS31654</name>
    <name evidence="6" type="ORF">GIL414_LOCUS31689</name>
    <name evidence="3" type="ORF">SMN809_LOCUS31005</name>
    <name evidence="4" type="ORF">SMN809_LOCUS31064</name>
</gene>
<evidence type="ECO:0000313" key="6">
    <source>
        <dbReference type="EMBL" id="CAF4434677.1"/>
    </source>
</evidence>
<dbReference type="EMBL" id="CAJOBJ010064822">
    <property type="protein sequence ID" value="CAF4433915.1"/>
    <property type="molecule type" value="Genomic_DNA"/>
</dbReference>